<organism evidence="7 8">
    <name type="scientific">Bittarella massiliensis</name>
    <name type="common">ex Durand et al. 2017</name>
    <dbReference type="NCBI Taxonomy" id="1720313"/>
    <lineage>
        <taxon>Bacteria</taxon>
        <taxon>Bacillati</taxon>
        <taxon>Bacillota</taxon>
        <taxon>Clostridia</taxon>
        <taxon>Eubacteriales</taxon>
        <taxon>Oscillospiraceae</taxon>
        <taxon>Bittarella (ex Durand et al. 2017)</taxon>
    </lineage>
</organism>
<evidence type="ECO:0000256" key="5">
    <source>
        <dbReference type="SAM" id="MobiDB-lite"/>
    </source>
</evidence>
<feature type="region of interest" description="Disordered" evidence="5">
    <location>
        <begin position="789"/>
        <end position="816"/>
    </location>
</feature>
<comment type="caution">
    <text evidence="7">The sequence shown here is derived from an EMBL/GenBank/DDBJ whole genome shotgun (WGS) entry which is preliminary data.</text>
</comment>
<keyword evidence="3" id="KW-0732">Signal</keyword>
<evidence type="ECO:0000256" key="4">
    <source>
        <dbReference type="ARBA" id="ARBA00023088"/>
    </source>
</evidence>
<dbReference type="InterPro" id="IPR044060">
    <property type="entry name" value="Bacterial_rp_domain"/>
</dbReference>
<keyword evidence="1" id="KW-0134">Cell wall</keyword>
<dbReference type="PROSITE" id="PS50847">
    <property type="entry name" value="GRAM_POS_ANCHORING"/>
    <property type="match status" value="1"/>
</dbReference>
<feature type="domain" description="Gram-positive cocci surface proteins LPxTG" evidence="6">
    <location>
        <begin position="810"/>
        <end position="840"/>
    </location>
</feature>
<evidence type="ECO:0000313" key="8">
    <source>
        <dbReference type="Proteomes" id="UP000184089"/>
    </source>
</evidence>
<sequence>MRDRTERGRFLCREVTAVNKRLGCWALSLLLAVAMLAAVPFAQGTSVLHIGAGGDFPTVGEAFASLGENTGDLTLLLSEDLGEEGDLVVPADRGITSLTLDSGDGQNHTLGAYRFFANGVPLTVNRAKVRYLYGGGLDRTVPSTEVTVRGGSIGWLLGGGTADQPGGEARVTGQAAVTFDHADTVFHSDDYLWGGGYANAQGVDVSVGSVKIEILDTDLPEREIMGGGMASDRNCNADAGQVSITIRGSTLHGDVYGGGHCDTATASARSQNTSVTIVDSDFPLYNGDYGGNILGGGFLFNGGGSVDISGTAKLDIRNSTITAAIGGPLGLSSKSVSAGNTSVTLQHCTVRQLVSGGCYSGDGIAAVQCENADVRIVDGITFPDGGAIYAQGYVEEKGTAVATGRASLSIEGAAVSVDAISGVTDLTLSAPLTVGQSWEPAPSGAATVTLKGGWADGDAAISYQGDAPQQGWFAFTEEGPADYRPGGEAIWAVHAPDLHLTTQVVGEGTLSPAGAQTVGWNQSITYTAQPADGWALQSVTAGGEPVPFEGDRFSLFQLRADTQLVVTFAKQPLDLKDTGTEVQLYCPPAAIPEGVSPSAVTLQAERLQEGADDWQLVQSALDEVAEQYTAFDISLLCDGSKIQPSGKVSVRIPIPDGYDADRLVVYRVEPTGARVPYPVEVKDGFACFETDHFSYYVLAQKAEETPPAKGALLFEQPTNGRLTAAADGQQVESGASLPEGTVVLFTALPAAGYQLESWQLDGQTLAGEDGLQLRVTVGKEGARVAVTFQAREQQPTPAPTPPTPSAGGGSPYTGDSTPLPLLTALLLAGGAAAVLRRRRQ</sequence>
<evidence type="ECO:0000259" key="6">
    <source>
        <dbReference type="PROSITE" id="PS50847"/>
    </source>
</evidence>
<keyword evidence="4" id="KW-0572">Peptidoglycan-anchor</keyword>
<accession>A0AAQ1MB12</accession>
<dbReference type="InterPro" id="IPR019931">
    <property type="entry name" value="LPXTG_anchor"/>
</dbReference>
<name>A0AAQ1MB12_9FIRM</name>
<dbReference type="AlphaFoldDB" id="A0AAQ1MB12"/>
<gene>
    <name evidence="7" type="ORF">SAMN05444424_0228</name>
</gene>
<evidence type="ECO:0000256" key="3">
    <source>
        <dbReference type="ARBA" id="ARBA00022729"/>
    </source>
</evidence>
<evidence type="ECO:0000256" key="2">
    <source>
        <dbReference type="ARBA" id="ARBA00022525"/>
    </source>
</evidence>
<protein>
    <submittedName>
        <fullName evidence="7">LPXTG-motif cell wall anchor domain-containing protein</fullName>
    </submittedName>
</protein>
<dbReference type="Pfam" id="PF18998">
    <property type="entry name" value="Flg_new_2"/>
    <property type="match status" value="1"/>
</dbReference>
<dbReference type="NCBIfam" id="TIGR01167">
    <property type="entry name" value="LPXTG_anchor"/>
    <property type="match status" value="1"/>
</dbReference>
<dbReference type="EMBL" id="FQVY01000001">
    <property type="protein sequence ID" value="SHF65856.1"/>
    <property type="molecule type" value="Genomic_DNA"/>
</dbReference>
<dbReference type="Proteomes" id="UP000184089">
    <property type="component" value="Unassembled WGS sequence"/>
</dbReference>
<reference evidence="8" key="1">
    <citation type="submission" date="2016-11" db="EMBL/GenBank/DDBJ databases">
        <authorList>
            <person name="Jaros S."/>
            <person name="Januszkiewicz K."/>
            <person name="Wedrychowicz H."/>
        </authorList>
    </citation>
    <scope>NUCLEOTIDE SEQUENCE [LARGE SCALE GENOMIC DNA]</scope>
    <source>
        <strain evidence="8">DSM 4029</strain>
    </source>
</reference>
<evidence type="ECO:0000256" key="1">
    <source>
        <dbReference type="ARBA" id="ARBA00022512"/>
    </source>
</evidence>
<evidence type="ECO:0000313" key="7">
    <source>
        <dbReference type="EMBL" id="SHF65856.1"/>
    </source>
</evidence>
<keyword evidence="2" id="KW-0964">Secreted</keyword>
<proteinExistence type="predicted"/>